<evidence type="ECO:0000256" key="1">
    <source>
        <dbReference type="SAM" id="MobiDB-lite"/>
    </source>
</evidence>
<comment type="caution">
    <text evidence="2">The sequence shown here is derived from an EMBL/GenBank/DDBJ whole genome shotgun (WGS) entry which is preliminary data.</text>
</comment>
<evidence type="ECO:0000313" key="3">
    <source>
        <dbReference type="Proteomes" id="UP000640614"/>
    </source>
</evidence>
<feature type="compositionally biased region" description="Polar residues" evidence="1">
    <location>
        <begin position="23"/>
        <end position="32"/>
    </location>
</feature>
<sequence>MESSKYKENHKESEDQNIRNAPHGSNQGSSAESAAETVHLKDGPWHDKEKETKHNPEGKSIEEATDPSKLSQL</sequence>
<dbReference type="EMBL" id="PRDM01000003">
    <property type="protein sequence ID" value="MBE8726428.1"/>
    <property type="molecule type" value="Genomic_DNA"/>
</dbReference>
<dbReference type="Proteomes" id="UP000640614">
    <property type="component" value="Unassembled WGS sequence"/>
</dbReference>
<keyword evidence="3" id="KW-1185">Reference proteome</keyword>
<proteinExistence type="predicted"/>
<organism evidence="2 3">
    <name type="scientific">Flavobacterium hungaricum</name>
    <dbReference type="NCBI Taxonomy" id="2082725"/>
    <lineage>
        <taxon>Bacteria</taxon>
        <taxon>Pseudomonadati</taxon>
        <taxon>Bacteroidota</taxon>
        <taxon>Flavobacteriia</taxon>
        <taxon>Flavobacteriales</taxon>
        <taxon>Flavobacteriaceae</taxon>
        <taxon>Flavobacterium</taxon>
    </lineage>
</organism>
<dbReference type="RefSeq" id="WP_194139605.1">
    <property type="nucleotide sequence ID" value="NZ_PRDM01000003.1"/>
</dbReference>
<evidence type="ECO:0000313" key="2">
    <source>
        <dbReference type="EMBL" id="MBE8726428.1"/>
    </source>
</evidence>
<accession>A0ABR9TM61</accession>
<gene>
    <name evidence="2" type="ORF">C4F50_15995</name>
</gene>
<feature type="compositionally biased region" description="Basic and acidic residues" evidence="1">
    <location>
        <begin position="1"/>
        <end position="17"/>
    </location>
</feature>
<name>A0ABR9TM61_9FLAO</name>
<protein>
    <submittedName>
        <fullName evidence="2">Uncharacterized protein</fullName>
    </submittedName>
</protein>
<feature type="region of interest" description="Disordered" evidence="1">
    <location>
        <begin position="1"/>
        <end position="73"/>
    </location>
</feature>
<feature type="compositionally biased region" description="Basic and acidic residues" evidence="1">
    <location>
        <begin position="38"/>
        <end position="62"/>
    </location>
</feature>
<reference evidence="2 3" key="1">
    <citation type="submission" date="2018-07" db="EMBL/GenBank/DDBJ databases">
        <title>Genome assembly of strain KB82.</title>
        <authorList>
            <person name="Kukolya J."/>
            <person name="Horvath B."/>
            <person name="Nagy I."/>
            <person name="Toth A."/>
        </authorList>
    </citation>
    <scope>NUCLEOTIDE SEQUENCE [LARGE SCALE GENOMIC DNA]</scope>
    <source>
        <strain evidence="2 3">Kb82</strain>
    </source>
</reference>